<protein>
    <submittedName>
        <fullName evidence="1">Uncharacterized protein</fullName>
    </submittedName>
</protein>
<evidence type="ECO:0000313" key="1">
    <source>
        <dbReference type="EMBL" id="KAJ2983907.1"/>
    </source>
</evidence>
<organism evidence="1 2">
    <name type="scientific">Zarea fungicola</name>
    <dbReference type="NCBI Taxonomy" id="93591"/>
    <lineage>
        <taxon>Eukaryota</taxon>
        <taxon>Fungi</taxon>
        <taxon>Dikarya</taxon>
        <taxon>Ascomycota</taxon>
        <taxon>Pezizomycotina</taxon>
        <taxon>Sordariomycetes</taxon>
        <taxon>Hypocreomycetidae</taxon>
        <taxon>Hypocreales</taxon>
        <taxon>Cordycipitaceae</taxon>
        <taxon>Zarea</taxon>
    </lineage>
</organism>
<proteinExistence type="predicted"/>
<dbReference type="EMBL" id="JANJQO010000012">
    <property type="protein sequence ID" value="KAJ2983907.1"/>
    <property type="molecule type" value="Genomic_DNA"/>
</dbReference>
<gene>
    <name evidence="1" type="ORF">NQ176_g332</name>
</gene>
<keyword evidence="2" id="KW-1185">Reference proteome</keyword>
<accession>A0ACC1NX55</accession>
<comment type="caution">
    <text evidence="1">The sequence shown here is derived from an EMBL/GenBank/DDBJ whole genome shotgun (WGS) entry which is preliminary data.</text>
</comment>
<reference evidence="1" key="1">
    <citation type="submission" date="2022-08" db="EMBL/GenBank/DDBJ databases">
        <title>Genome Sequence of Lecanicillium fungicola.</title>
        <authorList>
            <person name="Buettner E."/>
        </authorList>
    </citation>
    <scope>NUCLEOTIDE SEQUENCE</scope>
    <source>
        <strain evidence="1">Babe33</strain>
    </source>
</reference>
<name>A0ACC1NX55_9HYPO</name>
<dbReference type="Proteomes" id="UP001143910">
    <property type="component" value="Unassembled WGS sequence"/>
</dbReference>
<sequence>MYLRGVHAEPDIQTLRQVIRENPLGVLITSIPSENFPTIQFSHLPWLLDVADEDSDELGTLRGHLSRMNPHAKALTEAAKIDSESNGPLEDDVAVLFTLSSHSYVPPKFFTATKPATGKVVPTWNYVAVQVYGKATILWDSKNPETSDYLQEQITDLTNHLERNIMHFTGGDRPEPWEVSDAPKSYVDLLKRRIMGIEIKVDRLEGKFKMTQEMGPADREGVVKGFDGLGTEQSHHIARLVESRGAVKDAAKAAAKKVADEAEDCVS</sequence>
<evidence type="ECO:0000313" key="2">
    <source>
        <dbReference type="Proteomes" id="UP001143910"/>
    </source>
</evidence>